<dbReference type="InterPro" id="IPR003961">
    <property type="entry name" value="FN3_dom"/>
</dbReference>
<proteinExistence type="inferred from homology"/>
<feature type="compositionally biased region" description="Polar residues" evidence="2">
    <location>
        <begin position="1019"/>
        <end position="1030"/>
    </location>
</feature>
<evidence type="ECO:0000313" key="6">
    <source>
        <dbReference type="Proteomes" id="UP000255697"/>
    </source>
</evidence>
<evidence type="ECO:0000256" key="2">
    <source>
        <dbReference type="SAM" id="MobiDB-lite"/>
    </source>
</evidence>
<evidence type="ECO:0000313" key="5">
    <source>
        <dbReference type="EMBL" id="AXF40730.1"/>
    </source>
</evidence>
<keyword evidence="1" id="KW-1188">Viral release from host cell</keyword>
<evidence type="ECO:0000256" key="3">
    <source>
        <dbReference type="SAM" id="Phobius"/>
    </source>
</evidence>
<feature type="transmembrane region" description="Helical" evidence="3">
    <location>
        <begin position="877"/>
        <end position="895"/>
    </location>
</feature>
<reference evidence="6" key="1">
    <citation type="submission" date="2018-06" db="EMBL/GenBank/DDBJ databases">
        <title>Whole genome analysis of phage vB_ApiM_fHyAci03 infecting Acinetobacter pittii.</title>
        <authorList>
            <person name="Kiljunen S."/>
            <person name="Wicklund A."/>
            <person name="Skurnik M."/>
        </authorList>
    </citation>
    <scope>NUCLEOTIDE SEQUENCE [LARGE SCALE GENOMIC DNA]</scope>
</reference>
<dbReference type="InterPro" id="IPR048810">
    <property type="entry name" value="Gp7_helical"/>
</dbReference>
<protein>
    <recommendedName>
        <fullName evidence="1">Baseplate wedge protein gp7</fullName>
    </recommendedName>
</protein>
<dbReference type="HAMAP" id="MF_04103">
    <property type="entry name" value="BP07_T4"/>
    <property type="match status" value="1"/>
</dbReference>
<gene>
    <name evidence="5" type="ORF">Ac3_169</name>
</gene>
<keyword evidence="3" id="KW-0812">Transmembrane</keyword>
<dbReference type="SUPFAM" id="SSF49265">
    <property type="entry name" value="Fibronectin type III"/>
    <property type="match status" value="1"/>
</dbReference>
<feature type="region of interest" description="Disordered" evidence="2">
    <location>
        <begin position="1011"/>
        <end position="1030"/>
    </location>
</feature>
<sequence length="1030" mass="119514">MTVKAPIITSLTIAKLSANAVQLTWDDVGENFYYLVELAEIREDDQPRWTPLGYTADNRWFSSELTASSFYKIRVAVASEGFEQSDWVETEQFQTFEQNAYTFELMNELTLNKKFIDEKFIKGNNSYVNFSTDVIHAALTNETFTYSDAYTDISQIRPFIIKENEYHEIQGDITSICRDLDRMYLMEDEGVLYLFERWQNLVKVSNDKGQNWQAVGLMNDRVGWPLSKTVFYQNSTTNFVLGWDYLFYGRKSTDTRWSSDTVRFSNDDITFAKIGDTLNLGFDVNIFGNYAMLPGDVAKIAEAITCNEDYIYIVARDKVRFIKAKNPPVDNTPGSPTEGQKIFETAFHNITGNNKAVTWKMDSVGGQVFALVIGEVANYGDDPRKVPILDSESKGVWMLKDHDAGTWVRVFGNTEEERRRIEVGYTNMSCDEKEIFISSSNYKVIESDIVDDPDTVAKYPDQVNAAVKNLYEPQWIHDKHLMMMTFRANGEDGWDKWAPGRMRYYAEPYFSKCTNSGTRCWVNNSNKVVMVYSDVQHEYAIDPYPVTSPSRYMEEVWNTGDCTVIFPNIEFNNFTQYSNGIIFFKQSGELIGYFEFNYRVKDNVRVVWKPSNTFLKAFMQNQTREDPWTPDDGGGYNNPDLRPFLTRMIPDSYLLENSTFEKFCEYYIQYISDGYGTPYNNLVNLIRDKYPKEKHSWEYMWSEIYKRNIYLNRDKRDLVARFFETRKNDFYSTKGIEASYKFLFKVLYNEDVEIDIESLNGLEYDIIVESDNITEDLAGRTVYTATGRSNVTYIERHYTKGKLQWKLTIHNLLGRFIAGQEIKSERTNFEGMIVQGVRGKDMTSNTIEYINRGRAYYVMKIKSALPSSRYRDDVLRFVHPVGFGFIGITLITMFINSGLSMKHTETIINRLKVYRWDSGIPTMWPDRIAKLGPNGKIDRDPVTGEPIYLDHPNKGKEYELSDAEKTQYLKDNPGTFYGFNALELRRPMSPLFDQSAVTFARFRNLVDERLKDDIGNPRDPSNPTQVQINE</sequence>
<feature type="domain" description="Fibronectin type-III" evidence="4">
    <location>
        <begin position="7"/>
        <end position="98"/>
    </location>
</feature>
<dbReference type="InterPro" id="IPR034697">
    <property type="entry name" value="GP7_T4"/>
</dbReference>
<comment type="function">
    <text evidence="1">Baseplate protein. Involved in the tail assembly.</text>
</comment>
<keyword evidence="6" id="KW-1185">Reference proteome</keyword>
<evidence type="ECO:0000259" key="4">
    <source>
        <dbReference type="PROSITE" id="PS50853"/>
    </source>
</evidence>
<dbReference type="InterPro" id="IPR036116">
    <property type="entry name" value="FN3_sf"/>
</dbReference>
<dbReference type="InterPro" id="IPR048811">
    <property type="entry name" value="Gp7_dom_V"/>
</dbReference>
<dbReference type="Pfam" id="PF21427">
    <property type="entry name" value="Gp7_5th"/>
    <property type="match status" value="1"/>
</dbReference>
<keyword evidence="1" id="KW-0946">Virion</keyword>
<dbReference type="Proteomes" id="UP000255697">
    <property type="component" value="Segment"/>
</dbReference>
<keyword evidence="1" id="KW-1226">Viral baseplate protein</keyword>
<dbReference type="GO" id="GO:0098003">
    <property type="term" value="P:viral tail assembly"/>
    <property type="evidence" value="ECO:0007669"/>
    <property type="project" value="UniProtKB-KW"/>
</dbReference>
<feature type="disulfide bond" description="Interchain (with GP10)" evidence="1">
    <location>
        <position position="177"/>
    </location>
</feature>
<keyword evidence="1" id="KW-0426">Late protein</keyword>
<keyword evidence="1" id="KW-1015">Disulfide bond</keyword>
<dbReference type="GO" id="GO:0098025">
    <property type="term" value="C:virus tail, baseplate"/>
    <property type="evidence" value="ECO:0007669"/>
    <property type="project" value="UniProtKB-UniRule"/>
</dbReference>
<dbReference type="Pfam" id="PF21428">
    <property type="entry name" value="Gp7_helical"/>
    <property type="match status" value="1"/>
</dbReference>
<keyword evidence="3" id="KW-0472">Membrane</keyword>
<name>A0A345AUZ7_9CAUD</name>
<dbReference type="InterPro" id="IPR048812">
    <property type="entry name" value="Gp7_dom_VI"/>
</dbReference>
<dbReference type="Pfam" id="PF21456">
    <property type="entry name" value="Gp7_6th"/>
    <property type="match status" value="1"/>
</dbReference>
<organism evidence="5 6">
    <name type="scientific">Acinetobacter phage vB_ApiM_fHyAci03</name>
    <dbReference type="NCBI Taxonomy" id="2269366"/>
    <lineage>
        <taxon>Viruses</taxon>
        <taxon>Duplodnaviria</taxon>
        <taxon>Heunggongvirae</taxon>
        <taxon>Uroviricota</taxon>
        <taxon>Caudoviricetes</taxon>
        <taxon>Pantevenvirales</taxon>
        <taxon>Straboviridae</taxon>
        <taxon>Twarogvirinae</taxon>
        <taxon>Lazarusvirus</taxon>
        <taxon>Lazarusvirus fhyacithree</taxon>
    </lineage>
</organism>
<comment type="similarity">
    <text evidence="1">Belongs to the T4likevirus baseplate wedge protein gp7 family.</text>
</comment>
<keyword evidence="1" id="KW-1227">Viral tail protein</keyword>
<keyword evidence="1" id="KW-1245">Viral tail assembly</keyword>
<evidence type="ECO:0000256" key="1">
    <source>
        <dbReference type="HAMAP-Rule" id="MF_04103"/>
    </source>
</evidence>
<comment type="subunit">
    <text evidence="1">Binds to gp10 homotrimer; disulfide-linked. Heteromultimer with gp10; a gp10 molecule is disulfide-linked to gp7 and the other two remaining gp10 molecules form a disulfide bond.</text>
</comment>
<comment type="subcellular location">
    <subcellularLocation>
        <location evidence="1">Virion</location>
    </subcellularLocation>
    <text evidence="1">Present in the baseplate.</text>
</comment>
<dbReference type="EMBL" id="MH460829">
    <property type="protein sequence ID" value="AXF40730.1"/>
    <property type="molecule type" value="Genomic_DNA"/>
</dbReference>
<keyword evidence="3" id="KW-1133">Transmembrane helix</keyword>
<accession>A0A345AUZ7</accession>
<dbReference type="PROSITE" id="PS50853">
    <property type="entry name" value="FN3"/>
    <property type="match status" value="1"/>
</dbReference>